<dbReference type="Proteomes" id="UP000192247">
    <property type="component" value="Unassembled WGS sequence"/>
</dbReference>
<evidence type="ECO:0000313" key="2">
    <source>
        <dbReference type="Proteomes" id="UP000192247"/>
    </source>
</evidence>
<name>A0A1V9XNA7_9ACAR</name>
<keyword evidence="2" id="KW-1185">Reference proteome</keyword>
<dbReference type="InParanoid" id="A0A1V9XNA7"/>
<organism evidence="1 2">
    <name type="scientific">Tropilaelaps mercedesae</name>
    <dbReference type="NCBI Taxonomy" id="418985"/>
    <lineage>
        <taxon>Eukaryota</taxon>
        <taxon>Metazoa</taxon>
        <taxon>Ecdysozoa</taxon>
        <taxon>Arthropoda</taxon>
        <taxon>Chelicerata</taxon>
        <taxon>Arachnida</taxon>
        <taxon>Acari</taxon>
        <taxon>Parasitiformes</taxon>
        <taxon>Mesostigmata</taxon>
        <taxon>Gamasina</taxon>
        <taxon>Dermanyssoidea</taxon>
        <taxon>Laelapidae</taxon>
        <taxon>Tropilaelaps</taxon>
    </lineage>
</organism>
<dbReference type="AlphaFoldDB" id="A0A1V9XNA7"/>
<proteinExistence type="predicted"/>
<dbReference type="EMBL" id="MNPL01007042">
    <property type="protein sequence ID" value="OQR74985.1"/>
    <property type="molecule type" value="Genomic_DNA"/>
</dbReference>
<protein>
    <submittedName>
        <fullName evidence="1">Uncharacterized protein</fullName>
    </submittedName>
</protein>
<sequence>MIILPGVPRDRWPTRAGGPLEGYNQTKKGVIAIIPMSTGLRAPAISPPLFPYEPQPPPAPPRLRDSSVVVPINNGLACQQRIRCRHVRANLHEISWPSGAKPSSTIYNTFAEGRVRVPREELTKLTGMERQVSNGKSLSSEARTAFLGTRQVFSANLKWRPGQKPDKGRAVTKLFAHSAISNACSRQIDVVTWLVISVTAADYTVTARIGGESREDQNWPTREPIFFRLSISQTKGNK</sequence>
<accession>A0A1V9XNA7</accession>
<reference evidence="1 2" key="1">
    <citation type="journal article" date="2017" name="Gigascience">
        <title>Draft genome of the honey bee ectoparasitic mite, Tropilaelaps mercedesae, is shaped by the parasitic life history.</title>
        <authorList>
            <person name="Dong X."/>
            <person name="Armstrong S.D."/>
            <person name="Xia D."/>
            <person name="Makepeace B.L."/>
            <person name="Darby A.C."/>
            <person name="Kadowaki T."/>
        </authorList>
    </citation>
    <scope>NUCLEOTIDE SEQUENCE [LARGE SCALE GENOMIC DNA]</scope>
    <source>
        <strain evidence="1">Wuxi-XJTLU</strain>
    </source>
</reference>
<comment type="caution">
    <text evidence="1">The sequence shown here is derived from an EMBL/GenBank/DDBJ whole genome shotgun (WGS) entry which is preliminary data.</text>
</comment>
<gene>
    <name evidence="1" type="ORF">BIW11_08719</name>
</gene>
<evidence type="ECO:0000313" key="1">
    <source>
        <dbReference type="EMBL" id="OQR74985.1"/>
    </source>
</evidence>